<gene>
    <name evidence="1" type="ORF">L227DRAFT_106045</name>
</gene>
<organism evidence="1 2">
    <name type="scientific">Lentinus tigrinus ALCF2SS1-6</name>
    <dbReference type="NCBI Taxonomy" id="1328759"/>
    <lineage>
        <taxon>Eukaryota</taxon>
        <taxon>Fungi</taxon>
        <taxon>Dikarya</taxon>
        <taxon>Basidiomycota</taxon>
        <taxon>Agaricomycotina</taxon>
        <taxon>Agaricomycetes</taxon>
        <taxon>Polyporales</taxon>
        <taxon>Polyporaceae</taxon>
        <taxon>Lentinus</taxon>
    </lineage>
</organism>
<name>A0A5C2SAB8_9APHY</name>
<evidence type="ECO:0000313" key="1">
    <source>
        <dbReference type="EMBL" id="RPD60074.1"/>
    </source>
</evidence>
<dbReference type="EMBL" id="ML122267">
    <property type="protein sequence ID" value="RPD60074.1"/>
    <property type="molecule type" value="Genomic_DNA"/>
</dbReference>
<protein>
    <submittedName>
        <fullName evidence="1">Uncharacterized protein</fullName>
    </submittedName>
</protein>
<reference evidence="1" key="1">
    <citation type="journal article" date="2018" name="Genome Biol. Evol.">
        <title>Genomics and development of Lentinus tigrinus, a white-rot wood-decaying mushroom with dimorphic fruiting bodies.</title>
        <authorList>
            <person name="Wu B."/>
            <person name="Xu Z."/>
            <person name="Knudson A."/>
            <person name="Carlson A."/>
            <person name="Chen N."/>
            <person name="Kovaka S."/>
            <person name="LaButti K."/>
            <person name="Lipzen A."/>
            <person name="Pennachio C."/>
            <person name="Riley R."/>
            <person name="Schakwitz W."/>
            <person name="Umezawa K."/>
            <person name="Ohm R.A."/>
            <person name="Grigoriev I.V."/>
            <person name="Nagy L.G."/>
            <person name="Gibbons J."/>
            <person name="Hibbett D."/>
        </authorList>
    </citation>
    <scope>NUCLEOTIDE SEQUENCE [LARGE SCALE GENOMIC DNA]</scope>
    <source>
        <strain evidence="1">ALCF2SS1-6</strain>
    </source>
</reference>
<dbReference type="Proteomes" id="UP000313359">
    <property type="component" value="Unassembled WGS sequence"/>
</dbReference>
<sequence>MVRELLPLSSCVSHSLCPVAASFLDLPCIRIQRLMMYTALSHNTNPIPCPSLVHLRGCSPSSPAARSKAIPACC</sequence>
<proteinExistence type="predicted"/>
<keyword evidence="2" id="KW-1185">Reference proteome</keyword>
<dbReference type="AlphaFoldDB" id="A0A5C2SAB8"/>
<evidence type="ECO:0000313" key="2">
    <source>
        <dbReference type="Proteomes" id="UP000313359"/>
    </source>
</evidence>
<accession>A0A5C2SAB8</accession>